<evidence type="ECO:0000313" key="3">
    <source>
        <dbReference type="Proteomes" id="UP000664617"/>
    </source>
</evidence>
<accession>A0ABS3IA79</accession>
<keyword evidence="3" id="KW-1185">Reference proteome</keyword>
<dbReference type="EMBL" id="JAFMPK010000046">
    <property type="protein sequence ID" value="MBO0609934.1"/>
    <property type="molecule type" value="Genomic_DNA"/>
</dbReference>
<evidence type="ECO:0000259" key="1">
    <source>
        <dbReference type="PROSITE" id="PS51819"/>
    </source>
</evidence>
<dbReference type="Gene3D" id="3.30.720.120">
    <property type="match status" value="1"/>
</dbReference>
<gene>
    <name evidence="2" type="ORF">J0911_12955</name>
</gene>
<evidence type="ECO:0000313" key="2">
    <source>
        <dbReference type="EMBL" id="MBO0609934.1"/>
    </source>
</evidence>
<dbReference type="RefSeq" id="WP_207275884.1">
    <property type="nucleotide sequence ID" value="NZ_JAFMPK010000046.1"/>
</dbReference>
<dbReference type="InterPro" id="IPR004360">
    <property type="entry name" value="Glyas_Fos-R_dOase_dom"/>
</dbReference>
<proteinExistence type="predicted"/>
<feature type="domain" description="VOC" evidence="1">
    <location>
        <begin position="4"/>
        <end position="129"/>
    </location>
</feature>
<dbReference type="SUPFAM" id="SSF54593">
    <property type="entry name" value="Glyoxalase/Bleomycin resistance protein/Dihydroxybiphenyl dioxygenase"/>
    <property type="match status" value="1"/>
</dbReference>
<organism evidence="2 3">
    <name type="scientific">Myceligenerans salitolerans</name>
    <dbReference type="NCBI Taxonomy" id="1230528"/>
    <lineage>
        <taxon>Bacteria</taxon>
        <taxon>Bacillati</taxon>
        <taxon>Actinomycetota</taxon>
        <taxon>Actinomycetes</taxon>
        <taxon>Micrococcales</taxon>
        <taxon>Promicromonosporaceae</taxon>
        <taxon>Myceligenerans</taxon>
    </lineage>
</organism>
<protein>
    <submittedName>
        <fullName evidence="2">VOC family protein</fullName>
    </submittedName>
</protein>
<dbReference type="PROSITE" id="PS51819">
    <property type="entry name" value="VOC"/>
    <property type="match status" value="1"/>
</dbReference>
<sequence length="150" mass="15707">MRNSALHPNICVSDARAAIAFYEAALGAETLDVITTGDVVIHSDLVLRSAAGESTFTVAAAFPPDSVAPGPGEPTHVSFTVPVPDADAAHARAVGAGATSLVEPADWFEGFRQAAVRCPFGHRWYFVTVDDAVTADDVQRASDAWVAERG</sequence>
<dbReference type="PANTHER" id="PTHR34109:SF1">
    <property type="entry name" value="VOC DOMAIN-CONTAINING PROTEIN"/>
    <property type="match status" value="1"/>
</dbReference>
<comment type="caution">
    <text evidence="2">The sequence shown here is derived from an EMBL/GenBank/DDBJ whole genome shotgun (WGS) entry which is preliminary data.</text>
</comment>
<dbReference type="Proteomes" id="UP000664617">
    <property type="component" value="Unassembled WGS sequence"/>
</dbReference>
<dbReference type="InterPro" id="IPR029068">
    <property type="entry name" value="Glyas_Bleomycin-R_OHBP_Dase"/>
</dbReference>
<dbReference type="Gene3D" id="3.30.720.110">
    <property type="match status" value="1"/>
</dbReference>
<name>A0ABS3IA79_9MICO</name>
<dbReference type="InterPro" id="IPR037523">
    <property type="entry name" value="VOC_core"/>
</dbReference>
<dbReference type="Pfam" id="PF00903">
    <property type="entry name" value="Glyoxalase"/>
    <property type="match status" value="1"/>
</dbReference>
<reference evidence="3" key="1">
    <citation type="submission" date="2023-07" db="EMBL/GenBank/DDBJ databases">
        <title>Myceligenerans salitolerans sp. nov., a halotolerant actinomycete isolated from a salt lake in Xinjiang, China.</title>
        <authorList>
            <person name="Guan T."/>
        </authorList>
    </citation>
    <scope>NUCLEOTIDE SEQUENCE [LARGE SCALE GENOMIC DNA]</scope>
    <source>
        <strain evidence="3">XHU 5031</strain>
    </source>
</reference>
<dbReference type="PANTHER" id="PTHR34109">
    <property type="entry name" value="BNAUNNG04460D PROTEIN-RELATED"/>
    <property type="match status" value="1"/>
</dbReference>